<proteinExistence type="predicted"/>
<dbReference type="Pfam" id="PF13217">
    <property type="entry name" value="DUF4025"/>
    <property type="match status" value="1"/>
</dbReference>
<dbReference type="EMBL" id="JAGYPG010000005">
    <property type="protein sequence ID" value="MBS4197699.1"/>
    <property type="molecule type" value="Genomic_DNA"/>
</dbReference>
<name>A0A942TKL4_9BACI</name>
<sequence>MEKNENKKDSLKLAGRMYDVQDYGREDTLSSGLATTHEQVSDAYMEGEIKAVIDDVSGSDNEIRREGLEEESQ</sequence>
<gene>
    <name evidence="1" type="ORF">KHA97_21895</name>
</gene>
<dbReference type="Proteomes" id="UP000681414">
    <property type="component" value="Unassembled WGS sequence"/>
</dbReference>
<evidence type="ECO:0000313" key="1">
    <source>
        <dbReference type="EMBL" id="MBS4197699.1"/>
    </source>
</evidence>
<dbReference type="AlphaFoldDB" id="A0A942TKL4"/>
<accession>A0A942TKL4</accession>
<evidence type="ECO:0000313" key="2">
    <source>
        <dbReference type="Proteomes" id="UP000681414"/>
    </source>
</evidence>
<reference evidence="1 2" key="1">
    <citation type="submission" date="2021-05" db="EMBL/GenBank/DDBJ databases">
        <title>Novel Bacillus species.</title>
        <authorList>
            <person name="Liu G."/>
        </authorList>
    </citation>
    <scope>NUCLEOTIDE SEQUENCE [LARGE SCALE GENOMIC DNA]</scope>
    <source>
        <strain evidence="2">FJAT-49780</strain>
    </source>
</reference>
<organism evidence="1 2">
    <name type="scientific">Lederbergia citri</name>
    <dbReference type="NCBI Taxonomy" id="2833580"/>
    <lineage>
        <taxon>Bacteria</taxon>
        <taxon>Bacillati</taxon>
        <taxon>Bacillota</taxon>
        <taxon>Bacilli</taxon>
        <taxon>Bacillales</taxon>
        <taxon>Bacillaceae</taxon>
        <taxon>Lederbergia</taxon>
    </lineage>
</organism>
<keyword evidence="2" id="KW-1185">Reference proteome</keyword>
<protein>
    <submittedName>
        <fullName evidence="1">YozQ family protein</fullName>
    </submittedName>
</protein>
<comment type="caution">
    <text evidence="1">The sequence shown here is derived from an EMBL/GenBank/DDBJ whole genome shotgun (WGS) entry which is preliminary data.</text>
</comment>
<dbReference type="InterPro" id="IPR025100">
    <property type="entry name" value="DUF4025"/>
</dbReference>
<dbReference type="RefSeq" id="WP_213126935.1">
    <property type="nucleotide sequence ID" value="NZ_JAGYPG010000005.1"/>
</dbReference>